<evidence type="ECO:0000313" key="5">
    <source>
        <dbReference type="EMBL" id="AUJ29744.1"/>
    </source>
</evidence>
<proteinExistence type="inferred from homology"/>
<sequence>MSKQMKIGDAIVAQLTKEAKKDRNILAVTSDSRGSASLSPYIEQHEKQLVEVGIAEQNSVTISGGLAHSGKRPFVFAPAAFLTMRSIEQVKVDVAYSNNNVKLIGISGGNSYKDLGATHHSLQDIAITRAIPNLEVYTPADQYQASGLIHYLAVSEHPAYVRIGKVALPDIYQNLESAFVKPGQANIVTDYGKDAVLISSGETLHIAVETAELLKQQGINVTVVDLVSIKPLDTDLLNQVANQTELIVTMEEHSIYGGLGSAVAEVLAVRGDTKIQIVGFPDKPVIAGSQTEVFQYYGMDAATLNKKIANWLN</sequence>
<evidence type="ECO:0000256" key="3">
    <source>
        <dbReference type="ARBA" id="ARBA00023052"/>
    </source>
</evidence>
<keyword evidence="3" id="KW-0786">Thiamine pyrophosphate</keyword>
<dbReference type="EMBL" id="CP018176">
    <property type="protein sequence ID" value="AUJ29744.1"/>
    <property type="molecule type" value="Genomic_DNA"/>
</dbReference>
<accession>A0A3Q8C9J1</accession>
<dbReference type="Pfam" id="PF02779">
    <property type="entry name" value="Transket_pyr"/>
    <property type="match status" value="1"/>
</dbReference>
<reference evidence="5 6" key="1">
    <citation type="submission" date="2016-11" db="EMBL/GenBank/DDBJ databases">
        <title>Interaction between Lactobacillus species and yeast in water kefir.</title>
        <authorList>
            <person name="Behr J."/>
            <person name="Xu D."/>
            <person name="Vogel R.F."/>
        </authorList>
    </citation>
    <scope>NUCLEOTIDE SEQUENCE [LARGE SCALE GENOMIC DNA]</scope>
    <source>
        <strain evidence="5 6">TMW 1.1822</strain>
    </source>
</reference>
<evidence type="ECO:0000259" key="4">
    <source>
        <dbReference type="SMART" id="SM00861"/>
    </source>
</evidence>
<dbReference type="RefSeq" id="WP_141053452.1">
    <property type="nucleotide sequence ID" value="NZ_CP018176.1"/>
</dbReference>
<dbReference type="Gene3D" id="3.40.50.970">
    <property type="match status" value="1"/>
</dbReference>
<feature type="domain" description="Transketolase-like pyrimidine-binding" evidence="4">
    <location>
        <begin position="5"/>
        <end position="170"/>
    </location>
</feature>
<protein>
    <submittedName>
        <fullName evidence="5">Transketolase</fullName>
    </submittedName>
</protein>
<name>A0A3Q8C9J1_9LACO</name>
<dbReference type="PANTHER" id="PTHR43825:SF1">
    <property type="entry name" value="TRANSKETOLASE-LIKE PYRIMIDINE-BINDING DOMAIN-CONTAINING PROTEIN"/>
    <property type="match status" value="1"/>
</dbReference>
<dbReference type="Pfam" id="PF02780">
    <property type="entry name" value="Transketolase_C"/>
    <property type="match status" value="1"/>
</dbReference>
<dbReference type="FunFam" id="3.40.50.970:FF:000129">
    <property type="entry name" value="Transketolase"/>
    <property type="match status" value="1"/>
</dbReference>
<dbReference type="SMART" id="SM00861">
    <property type="entry name" value="Transket_pyr"/>
    <property type="match status" value="1"/>
</dbReference>
<dbReference type="InterPro" id="IPR033248">
    <property type="entry name" value="Transketolase_C"/>
</dbReference>
<comment type="cofactor">
    <cofactor evidence="1">
        <name>thiamine diphosphate</name>
        <dbReference type="ChEBI" id="CHEBI:58937"/>
    </cofactor>
</comment>
<dbReference type="InterPro" id="IPR009014">
    <property type="entry name" value="Transketo_C/PFOR_II"/>
</dbReference>
<dbReference type="PANTHER" id="PTHR43825">
    <property type="entry name" value="PYRUVATE DEHYDROGENASE E1 COMPONENT"/>
    <property type="match status" value="1"/>
</dbReference>
<dbReference type="Proteomes" id="UP000314960">
    <property type="component" value="Chromosome"/>
</dbReference>
<evidence type="ECO:0000256" key="1">
    <source>
        <dbReference type="ARBA" id="ARBA00001964"/>
    </source>
</evidence>
<dbReference type="SUPFAM" id="SSF52518">
    <property type="entry name" value="Thiamin diphosphate-binding fold (THDP-binding)"/>
    <property type="match status" value="1"/>
</dbReference>
<organism evidence="5 6">
    <name type="scientific">Liquorilactobacillus hordei</name>
    <dbReference type="NCBI Taxonomy" id="468911"/>
    <lineage>
        <taxon>Bacteria</taxon>
        <taxon>Bacillati</taxon>
        <taxon>Bacillota</taxon>
        <taxon>Bacilli</taxon>
        <taxon>Lactobacillales</taxon>
        <taxon>Lactobacillaceae</taxon>
        <taxon>Liquorilactobacillus</taxon>
    </lineage>
</organism>
<evidence type="ECO:0000313" key="6">
    <source>
        <dbReference type="Proteomes" id="UP000314960"/>
    </source>
</evidence>
<dbReference type="CDD" id="cd07033">
    <property type="entry name" value="TPP_PYR_DXS_TK_like"/>
    <property type="match status" value="1"/>
</dbReference>
<dbReference type="SUPFAM" id="SSF52922">
    <property type="entry name" value="TK C-terminal domain-like"/>
    <property type="match status" value="1"/>
</dbReference>
<dbReference type="AlphaFoldDB" id="A0A3Q8C9J1"/>
<dbReference type="InterPro" id="IPR051157">
    <property type="entry name" value="PDH/Transketolase"/>
</dbReference>
<dbReference type="KEGG" id="lhw:BSQ49_05770"/>
<comment type="similarity">
    <text evidence="2">Belongs to the transketolase family.</text>
</comment>
<evidence type="ECO:0000256" key="2">
    <source>
        <dbReference type="ARBA" id="ARBA00007131"/>
    </source>
</evidence>
<gene>
    <name evidence="5" type="ORF">BSQ49_05770</name>
</gene>
<dbReference type="Gene3D" id="3.40.50.920">
    <property type="match status" value="1"/>
</dbReference>
<dbReference type="InterPro" id="IPR029061">
    <property type="entry name" value="THDP-binding"/>
</dbReference>
<dbReference type="InterPro" id="IPR005475">
    <property type="entry name" value="Transketolase-like_Pyr-bd"/>
</dbReference>